<gene>
    <name evidence="6" type="ORF">ABW02_20865</name>
</gene>
<reference evidence="6 7" key="1">
    <citation type="submission" date="2015-05" db="EMBL/GenBank/DDBJ databases">
        <title>Whole genome sequence and identification of bacterial endophytes from Costus igneus.</title>
        <authorList>
            <person name="Lee Y.P."/>
            <person name="Gan H.M."/>
            <person name="Eng W."/>
            <person name="Wheatley M.S."/>
            <person name="Caraballo A."/>
            <person name="Polter S."/>
            <person name="Savka M.A."/>
            <person name="Hudson A.O."/>
        </authorList>
    </citation>
    <scope>NUCLEOTIDE SEQUENCE [LARGE SCALE GENOMIC DNA]</scope>
    <source>
        <strain evidence="6 7">RIT379</strain>
    </source>
</reference>
<feature type="active site" description="Charge relay system" evidence="2">
    <location>
        <position position="177"/>
    </location>
</feature>
<evidence type="ECO:0000313" key="7">
    <source>
        <dbReference type="Proteomes" id="UP000036045"/>
    </source>
</evidence>
<dbReference type="GO" id="GO:0016020">
    <property type="term" value="C:membrane"/>
    <property type="evidence" value="ECO:0007669"/>
    <property type="project" value="TreeGrafter"/>
</dbReference>
<protein>
    <submittedName>
        <fullName evidence="6">Carboxylesterase</fullName>
    </submittedName>
</protein>
<dbReference type="GO" id="GO:0052689">
    <property type="term" value="F:carboxylic ester hydrolase activity"/>
    <property type="evidence" value="ECO:0007669"/>
    <property type="project" value="InterPro"/>
</dbReference>
<evidence type="ECO:0000256" key="4">
    <source>
        <dbReference type="SAM" id="Phobius"/>
    </source>
</evidence>
<evidence type="ECO:0000259" key="5">
    <source>
        <dbReference type="Pfam" id="PF12146"/>
    </source>
</evidence>
<dbReference type="PATRIC" id="fig|1397.4.peg.2930"/>
<feature type="binding site" evidence="3">
    <location>
        <position position="79"/>
    </location>
    <ligand>
        <name>substrate</name>
    </ligand>
</feature>
<dbReference type="RefSeq" id="WP_047944188.1">
    <property type="nucleotide sequence ID" value="NZ_CP053989.1"/>
</dbReference>
<keyword evidence="4" id="KW-0812">Transmembrane</keyword>
<comment type="caution">
    <text evidence="6">The sequence shown here is derived from an EMBL/GenBank/DDBJ whole genome shotgun (WGS) entry which is preliminary data.</text>
</comment>
<evidence type="ECO:0000256" key="3">
    <source>
        <dbReference type="PIRSR" id="PIRSR017388-2"/>
    </source>
</evidence>
<dbReference type="PIRSF" id="PIRSF017388">
    <property type="entry name" value="Esterase_lipase"/>
    <property type="match status" value="1"/>
</dbReference>
<dbReference type="SUPFAM" id="SSF53474">
    <property type="entry name" value="alpha/beta-Hydrolases"/>
    <property type="match status" value="1"/>
</dbReference>
<feature type="transmembrane region" description="Helical" evidence="4">
    <location>
        <begin position="71"/>
        <end position="89"/>
    </location>
</feature>
<feature type="active site" description="Charge relay system" evidence="2">
    <location>
        <position position="207"/>
    </location>
</feature>
<accession>A0A0J1I9M3</accession>
<feature type="binding site" evidence="3">
    <location>
        <position position="10"/>
    </location>
    <ligand>
        <name>substrate</name>
    </ligand>
</feature>
<dbReference type="Gene3D" id="3.40.50.1820">
    <property type="entry name" value="alpha/beta hydrolase"/>
    <property type="match status" value="1"/>
</dbReference>
<sequence>MTACLCIHGFTGSPMEVEPLAEYIQNYTNWECMVPTLPGHGDQLRLKGIIYNEWIQYAEEALKDLLKRHDTVYVVGFSMGGLIASYLAAKYPIKKLILLSAAAYYVNLIQLQKDIRIICADFFRGKIRENEQFIRYMNKIKSTPLAAAIQFRKLVQYVKPLLANIQVPTLIAQGEKDGIVPLKSATYLYNTIRAENKKILYVQESKHLICHCEKREALFQEIITFLKAPS</sequence>
<name>A0A0J1I9M3_NIACI</name>
<dbReference type="PANTHER" id="PTHR43798:SF31">
    <property type="entry name" value="AB HYDROLASE SUPERFAMILY PROTEIN YCLE"/>
    <property type="match status" value="1"/>
</dbReference>
<keyword evidence="7" id="KW-1185">Reference proteome</keyword>
<dbReference type="EMBL" id="LDPH01000029">
    <property type="protein sequence ID" value="KLV22652.1"/>
    <property type="molecule type" value="Genomic_DNA"/>
</dbReference>
<dbReference type="InterPro" id="IPR022742">
    <property type="entry name" value="Hydrolase_4"/>
</dbReference>
<dbReference type="GeneID" id="56347554"/>
<dbReference type="InterPro" id="IPR012354">
    <property type="entry name" value="Esterase_lipase"/>
</dbReference>
<dbReference type="InterPro" id="IPR050266">
    <property type="entry name" value="AB_hydrolase_sf"/>
</dbReference>
<dbReference type="Pfam" id="PF12146">
    <property type="entry name" value="Hydrolase_4"/>
    <property type="match status" value="1"/>
</dbReference>
<dbReference type="PANTHER" id="PTHR43798">
    <property type="entry name" value="MONOACYLGLYCEROL LIPASE"/>
    <property type="match status" value="1"/>
</dbReference>
<keyword evidence="4" id="KW-1133">Transmembrane helix</keyword>
<evidence type="ECO:0000313" key="6">
    <source>
        <dbReference type="EMBL" id="KLV22652.1"/>
    </source>
</evidence>
<dbReference type="OrthoDB" id="9786110at2"/>
<feature type="active site" description="Nucleophile" evidence="2">
    <location>
        <position position="78"/>
    </location>
</feature>
<dbReference type="Proteomes" id="UP000036045">
    <property type="component" value="Unassembled WGS sequence"/>
</dbReference>
<proteinExistence type="predicted"/>
<dbReference type="AlphaFoldDB" id="A0A0J1I9M3"/>
<evidence type="ECO:0000256" key="2">
    <source>
        <dbReference type="PIRSR" id="PIRSR017388-1"/>
    </source>
</evidence>
<dbReference type="InterPro" id="IPR029058">
    <property type="entry name" value="AB_hydrolase_fold"/>
</dbReference>
<keyword evidence="1" id="KW-0378">Hydrolase</keyword>
<keyword evidence="4" id="KW-0472">Membrane</keyword>
<evidence type="ECO:0000256" key="1">
    <source>
        <dbReference type="ARBA" id="ARBA00022801"/>
    </source>
</evidence>
<organism evidence="6 7">
    <name type="scientific">Niallia circulans</name>
    <name type="common">Bacillus circulans</name>
    <dbReference type="NCBI Taxonomy" id="1397"/>
    <lineage>
        <taxon>Bacteria</taxon>
        <taxon>Bacillati</taxon>
        <taxon>Bacillota</taxon>
        <taxon>Bacilli</taxon>
        <taxon>Bacillales</taxon>
        <taxon>Bacillaceae</taxon>
        <taxon>Niallia</taxon>
    </lineage>
</organism>
<feature type="domain" description="Serine aminopeptidase S33" evidence="5">
    <location>
        <begin position="4"/>
        <end position="210"/>
    </location>
</feature>